<dbReference type="PROSITE" id="PS01096">
    <property type="entry name" value="PPIC_PPIASE_1"/>
    <property type="match status" value="1"/>
</dbReference>
<dbReference type="PROSITE" id="PS50198">
    <property type="entry name" value="PPIC_PPIASE_2"/>
    <property type="match status" value="1"/>
</dbReference>
<evidence type="ECO:0000256" key="10">
    <source>
        <dbReference type="ARBA" id="ARBA00042775"/>
    </source>
</evidence>
<dbReference type="InterPro" id="IPR046357">
    <property type="entry name" value="PPIase_dom_sf"/>
</dbReference>
<accession>A0A932A7G1</accession>
<dbReference type="PANTHER" id="PTHR47529:SF1">
    <property type="entry name" value="PERIPLASMIC CHAPERONE PPID"/>
    <property type="match status" value="1"/>
</dbReference>
<reference evidence="14" key="1">
    <citation type="submission" date="2020-07" db="EMBL/GenBank/DDBJ databases">
        <title>Huge and variable diversity of episymbiotic CPR bacteria and DPANN archaea in groundwater ecosystems.</title>
        <authorList>
            <person name="He C.Y."/>
            <person name="Keren R."/>
            <person name="Whittaker M."/>
            <person name="Farag I.F."/>
            <person name="Doudna J."/>
            <person name="Cate J.H.D."/>
            <person name="Banfield J.F."/>
        </authorList>
    </citation>
    <scope>NUCLEOTIDE SEQUENCE</scope>
    <source>
        <strain evidence="14">NC_groundwater_580_Pr5_B-0.1um_64_19</strain>
    </source>
</reference>
<evidence type="ECO:0000256" key="12">
    <source>
        <dbReference type="SAM" id="Phobius"/>
    </source>
</evidence>
<keyword evidence="11" id="KW-0697">Rotamase</keyword>
<dbReference type="EMBL" id="JACPNR010000005">
    <property type="protein sequence ID" value="MBI2677957.1"/>
    <property type="molecule type" value="Genomic_DNA"/>
</dbReference>
<evidence type="ECO:0000256" key="11">
    <source>
        <dbReference type="PROSITE-ProRule" id="PRU00278"/>
    </source>
</evidence>
<dbReference type="Gene3D" id="1.10.4030.10">
    <property type="entry name" value="Porin chaperone SurA, peptide-binding domain"/>
    <property type="match status" value="1"/>
</dbReference>
<dbReference type="AlphaFoldDB" id="A0A932A7G1"/>
<comment type="similarity">
    <text evidence="8">Belongs to the PpiD chaperone family.</text>
</comment>
<evidence type="ECO:0000256" key="7">
    <source>
        <dbReference type="ARBA" id="ARBA00023186"/>
    </source>
</evidence>
<dbReference type="Proteomes" id="UP000779809">
    <property type="component" value="Unassembled WGS sequence"/>
</dbReference>
<keyword evidence="7" id="KW-0143">Chaperone</keyword>
<dbReference type="InterPro" id="IPR000297">
    <property type="entry name" value="PPIase_PpiC"/>
</dbReference>
<dbReference type="InterPro" id="IPR052029">
    <property type="entry name" value="PpiD_chaperone"/>
</dbReference>
<evidence type="ECO:0000256" key="6">
    <source>
        <dbReference type="ARBA" id="ARBA00023136"/>
    </source>
</evidence>
<organism evidence="14 15">
    <name type="scientific">Candidatus Korobacter versatilis</name>
    <dbReference type="NCBI Taxonomy" id="658062"/>
    <lineage>
        <taxon>Bacteria</taxon>
        <taxon>Pseudomonadati</taxon>
        <taxon>Acidobacteriota</taxon>
        <taxon>Terriglobia</taxon>
        <taxon>Terriglobales</taxon>
        <taxon>Candidatus Korobacteraceae</taxon>
        <taxon>Candidatus Korobacter</taxon>
    </lineage>
</organism>
<dbReference type="Pfam" id="PF13145">
    <property type="entry name" value="Rotamase_2"/>
    <property type="match status" value="1"/>
</dbReference>
<evidence type="ECO:0000256" key="2">
    <source>
        <dbReference type="ARBA" id="ARBA00022475"/>
    </source>
</evidence>
<evidence type="ECO:0000256" key="9">
    <source>
        <dbReference type="ARBA" id="ARBA00040743"/>
    </source>
</evidence>
<protein>
    <recommendedName>
        <fullName evidence="9">Periplasmic chaperone PpiD</fullName>
    </recommendedName>
    <alternativeName>
        <fullName evidence="10">Periplasmic folding chaperone</fullName>
    </alternativeName>
</protein>
<dbReference type="SUPFAM" id="SSF109998">
    <property type="entry name" value="Triger factor/SurA peptide-binding domain-like"/>
    <property type="match status" value="1"/>
</dbReference>
<sequence>MIRFLQTPSLAKKVILGGMLLFICVAMVITLIPGTGLDLFGTADANQVGVYANVGDEQVTSAEIQKRAQKEAQQRGVPAQFLGFLVPQVAEQVVSQKALLVEAHRMGLKTTDEELRDELKNGVLSATFYPKGQWIGQDKYDQLLQENGYSIADFERAMKDDLLIRKLQTMVQASATTSDAEVQKEFIKQNVKIKFEYAVLTPDSMSKQINPNEAELRKYYQANLARLKDSIPEQRKVKLALVDASKVAGQATPADAELKRYYDDHREQFRVQDEVNLRHILVKTPPPGLDGKVDQKAVDAARAKAEGLLKQVKGGADFAALAKKDSDDTVSAVNGGSLGWIGKGRTVPEFEQAAFALQKGQTSDLVKSQFGFHIIKIDDKRAAHVQTLAEVKELISPIVAQEKAEKATEALANKVLSAARSEGLDAAAAKSGVNVVTTDFFNQNGVLPGIGQAPEFMTAVFSAKEKSGPAMAKVQQGYAIFQLEAVKPPQTPAFEQVRAQLETQYKQERSTQLLAQKTQELSDRARALHNLKQAAKEVGAEIKTSELVGASSQVPDIGQMANVETAFDLKQGEISSPMQAGRNGVVLQLVERQEPTAAELTARRDEVRETLLRQKRSQAMAIFAAGVKQRMEKDGKIKYNKAEQDRLAKGLAGAAGS</sequence>
<dbReference type="InterPro" id="IPR023058">
    <property type="entry name" value="PPIase_PpiC_CS"/>
</dbReference>
<evidence type="ECO:0000256" key="1">
    <source>
        <dbReference type="ARBA" id="ARBA00004382"/>
    </source>
</evidence>
<keyword evidence="5 12" id="KW-1133">Transmembrane helix</keyword>
<dbReference type="Gene3D" id="3.10.50.40">
    <property type="match status" value="2"/>
</dbReference>
<keyword evidence="6 12" id="KW-0472">Membrane</keyword>
<feature type="domain" description="PpiC" evidence="13">
    <location>
        <begin position="272"/>
        <end position="379"/>
    </location>
</feature>
<gene>
    <name evidence="14" type="ORF">HYX28_04170</name>
</gene>
<proteinExistence type="inferred from homology"/>
<feature type="transmembrane region" description="Helical" evidence="12">
    <location>
        <begin position="14"/>
        <end position="32"/>
    </location>
</feature>
<evidence type="ECO:0000313" key="15">
    <source>
        <dbReference type="Proteomes" id="UP000779809"/>
    </source>
</evidence>
<name>A0A932A7G1_9BACT</name>
<evidence type="ECO:0000256" key="4">
    <source>
        <dbReference type="ARBA" id="ARBA00022692"/>
    </source>
</evidence>
<dbReference type="Pfam" id="PF13616">
    <property type="entry name" value="Rotamase_3"/>
    <property type="match status" value="1"/>
</dbReference>
<keyword evidence="11 14" id="KW-0413">Isomerase</keyword>
<keyword evidence="3" id="KW-0997">Cell inner membrane</keyword>
<comment type="subcellular location">
    <subcellularLocation>
        <location evidence="1">Cell inner membrane</location>
        <topology evidence="1">Single-pass type II membrane protein</topology>
        <orientation evidence="1">Periplasmic side</orientation>
    </subcellularLocation>
</comment>
<keyword evidence="2" id="KW-1003">Cell membrane</keyword>
<evidence type="ECO:0000259" key="13">
    <source>
        <dbReference type="PROSITE" id="PS50198"/>
    </source>
</evidence>
<evidence type="ECO:0000256" key="8">
    <source>
        <dbReference type="ARBA" id="ARBA00038408"/>
    </source>
</evidence>
<comment type="caution">
    <text evidence="14">The sequence shown here is derived from an EMBL/GenBank/DDBJ whole genome shotgun (WGS) entry which is preliminary data.</text>
</comment>
<dbReference type="SUPFAM" id="SSF54534">
    <property type="entry name" value="FKBP-like"/>
    <property type="match status" value="1"/>
</dbReference>
<evidence type="ECO:0000313" key="14">
    <source>
        <dbReference type="EMBL" id="MBI2677957.1"/>
    </source>
</evidence>
<keyword evidence="4 12" id="KW-0812">Transmembrane</keyword>
<evidence type="ECO:0000256" key="3">
    <source>
        <dbReference type="ARBA" id="ARBA00022519"/>
    </source>
</evidence>
<dbReference type="Pfam" id="PF13624">
    <property type="entry name" value="SurA_N_3"/>
    <property type="match status" value="1"/>
</dbReference>
<dbReference type="InterPro" id="IPR027304">
    <property type="entry name" value="Trigger_fact/SurA_dom_sf"/>
</dbReference>
<evidence type="ECO:0000256" key="5">
    <source>
        <dbReference type="ARBA" id="ARBA00022989"/>
    </source>
</evidence>
<dbReference type="GO" id="GO:0003755">
    <property type="term" value="F:peptidyl-prolyl cis-trans isomerase activity"/>
    <property type="evidence" value="ECO:0007669"/>
    <property type="project" value="UniProtKB-KW"/>
</dbReference>
<dbReference type="PANTHER" id="PTHR47529">
    <property type="entry name" value="PEPTIDYL-PROLYL CIS-TRANS ISOMERASE D"/>
    <property type="match status" value="1"/>
</dbReference>
<dbReference type="GO" id="GO:0005886">
    <property type="term" value="C:plasma membrane"/>
    <property type="evidence" value="ECO:0007669"/>
    <property type="project" value="UniProtKB-SubCell"/>
</dbReference>